<sequence>MIGLTNPSYAALASRLNLEEVDPHLLGGRVENHPSSQDRDSNLDLPVLGSLAQQETSVLANCATKAGYSSKAPVLVLSLETILTRKYNESGGVNKWWKR</sequence>
<proteinExistence type="predicted"/>
<organism evidence="1">
    <name type="scientific">Timema cristinae</name>
    <name type="common">Walking stick</name>
    <dbReference type="NCBI Taxonomy" id="61476"/>
    <lineage>
        <taxon>Eukaryota</taxon>
        <taxon>Metazoa</taxon>
        <taxon>Ecdysozoa</taxon>
        <taxon>Arthropoda</taxon>
        <taxon>Hexapoda</taxon>
        <taxon>Insecta</taxon>
        <taxon>Pterygota</taxon>
        <taxon>Neoptera</taxon>
        <taxon>Polyneoptera</taxon>
        <taxon>Phasmatodea</taxon>
        <taxon>Timematodea</taxon>
        <taxon>Timematoidea</taxon>
        <taxon>Timematidae</taxon>
        <taxon>Timema</taxon>
    </lineage>
</organism>
<evidence type="ECO:0000313" key="1">
    <source>
        <dbReference type="EMBL" id="CAD7392890.1"/>
    </source>
</evidence>
<reference evidence="1" key="1">
    <citation type="submission" date="2020-11" db="EMBL/GenBank/DDBJ databases">
        <authorList>
            <person name="Tran Van P."/>
        </authorList>
    </citation>
    <scope>NUCLEOTIDE SEQUENCE</scope>
</reference>
<accession>A0A7R9GPP7</accession>
<name>A0A7R9GPP7_TIMCR</name>
<protein>
    <submittedName>
        <fullName evidence="1">Uncharacterized protein</fullName>
    </submittedName>
</protein>
<gene>
    <name evidence="1" type="ORF">TCEB3V08_LOCUS892</name>
</gene>
<dbReference type="AlphaFoldDB" id="A0A7R9GPP7"/>
<dbReference type="EMBL" id="OC316604">
    <property type="protein sequence ID" value="CAD7392890.1"/>
    <property type="molecule type" value="Genomic_DNA"/>
</dbReference>